<dbReference type="EMBL" id="JAFFZN010000045">
    <property type="protein sequence ID" value="MBO8189902.1"/>
    <property type="molecule type" value="Genomic_DNA"/>
</dbReference>
<keyword evidence="4" id="KW-1185">Reference proteome</keyword>
<dbReference type="RefSeq" id="WP_209268656.1">
    <property type="nucleotide sequence ID" value="NZ_JAFFZN010000045.1"/>
</dbReference>
<dbReference type="Proteomes" id="UP001518976">
    <property type="component" value="Unassembled WGS sequence"/>
</dbReference>
<feature type="region of interest" description="Disordered" evidence="2">
    <location>
        <begin position="276"/>
        <end position="300"/>
    </location>
</feature>
<sequence length="300" mass="32759">MTTPYTINDAKLNDALDDAHERIQRAEDRLARVACAHIAAAVRDVLTDHEPAAPFDATHLRLTGHDVLSTDGTYWTATGEERRIPASDLLDDGLLGWVNQLNHGNRHIWRPLCETENTITEVGHRLDLGQAAQLPDEVHTSARVREIRDRLAAAPYRPWNVEEFTWNRNGATVPKDAPDAVHTDFVVSDSSGDQVAEVSVSYDGPGDTNTPAEDLAETRANAELITRAPEDLLYLLAYADHLAGGADAEELHLRGHCVHCRTSLYSSTSSEALTAADSSTQCGRPLPTGRTLPVPHTLST</sequence>
<name>A0ABS3X3F5_9ACTN</name>
<feature type="coiled-coil region" evidence="1">
    <location>
        <begin position="9"/>
        <end position="36"/>
    </location>
</feature>
<reference evidence="3 4" key="1">
    <citation type="submission" date="2021-02" db="EMBL/GenBank/DDBJ databases">
        <title>Streptomyces spirodelae sp. nov., isolated from duckweed.</title>
        <authorList>
            <person name="Saimee Y."/>
            <person name="Duangmal K."/>
        </authorList>
    </citation>
    <scope>NUCLEOTIDE SEQUENCE [LARGE SCALE GENOMIC DNA]</scope>
    <source>
        <strain evidence="3 4">DW4-2</strain>
    </source>
</reference>
<evidence type="ECO:0000256" key="2">
    <source>
        <dbReference type="SAM" id="MobiDB-lite"/>
    </source>
</evidence>
<proteinExistence type="predicted"/>
<gene>
    <name evidence="3" type="ORF">JW592_31305</name>
</gene>
<organism evidence="3 4">
    <name type="scientific">Streptomyces spirodelae</name>
    <dbReference type="NCBI Taxonomy" id="2812904"/>
    <lineage>
        <taxon>Bacteria</taxon>
        <taxon>Bacillati</taxon>
        <taxon>Actinomycetota</taxon>
        <taxon>Actinomycetes</taxon>
        <taxon>Kitasatosporales</taxon>
        <taxon>Streptomycetaceae</taxon>
        <taxon>Streptomyces</taxon>
    </lineage>
</organism>
<evidence type="ECO:0000256" key="1">
    <source>
        <dbReference type="SAM" id="Coils"/>
    </source>
</evidence>
<evidence type="ECO:0000313" key="3">
    <source>
        <dbReference type="EMBL" id="MBO8189902.1"/>
    </source>
</evidence>
<protein>
    <submittedName>
        <fullName evidence="3">Uncharacterized protein</fullName>
    </submittedName>
</protein>
<comment type="caution">
    <text evidence="3">The sequence shown here is derived from an EMBL/GenBank/DDBJ whole genome shotgun (WGS) entry which is preliminary data.</text>
</comment>
<keyword evidence="1" id="KW-0175">Coiled coil</keyword>
<accession>A0ABS3X3F5</accession>
<evidence type="ECO:0000313" key="4">
    <source>
        <dbReference type="Proteomes" id="UP001518976"/>
    </source>
</evidence>